<name>A0A4R2BRG8_9HYPH</name>
<sequence>MADTVETLTARRTAIVKARDSGVLTVKHGDELTTFRSLSEMNRIIGNLNAQIAALQGNQKKRVRYAYQSGKGL</sequence>
<dbReference type="RefSeq" id="WP_132075866.1">
    <property type="nucleotide sequence ID" value="NZ_SLVU01000008.1"/>
</dbReference>
<reference evidence="1 2" key="1">
    <citation type="submission" date="2019-03" db="EMBL/GenBank/DDBJ databases">
        <title>Genomic Encyclopedia of Type Strains, Phase IV (KMG-V): Genome sequencing to study the core and pangenomes of soil and plant-associated prokaryotes.</title>
        <authorList>
            <person name="Whitman W."/>
        </authorList>
    </citation>
    <scope>NUCLEOTIDE SEQUENCE [LARGE SCALE GENOMIC DNA]</scope>
    <source>
        <strain evidence="1 2">23C40</strain>
    </source>
</reference>
<dbReference type="AlphaFoldDB" id="A0A4R2BRG8"/>
<gene>
    <name evidence="1" type="ORF">EV184_108201</name>
</gene>
<dbReference type="EMBL" id="SLVU01000008">
    <property type="protein sequence ID" value="TCN30327.1"/>
    <property type="molecule type" value="Genomic_DNA"/>
</dbReference>
<proteinExistence type="predicted"/>
<protein>
    <submittedName>
        <fullName evidence="1">Uncharacterized protein</fullName>
    </submittedName>
</protein>
<comment type="caution">
    <text evidence="1">The sequence shown here is derived from an EMBL/GenBank/DDBJ whole genome shotgun (WGS) entry which is preliminary data.</text>
</comment>
<evidence type="ECO:0000313" key="2">
    <source>
        <dbReference type="Proteomes" id="UP000295043"/>
    </source>
</evidence>
<evidence type="ECO:0000313" key="1">
    <source>
        <dbReference type="EMBL" id="TCN30327.1"/>
    </source>
</evidence>
<organism evidence="1 2">
    <name type="scientific">Sinorhizobium americanum</name>
    <dbReference type="NCBI Taxonomy" id="194963"/>
    <lineage>
        <taxon>Bacteria</taxon>
        <taxon>Pseudomonadati</taxon>
        <taxon>Pseudomonadota</taxon>
        <taxon>Alphaproteobacteria</taxon>
        <taxon>Hyphomicrobiales</taxon>
        <taxon>Rhizobiaceae</taxon>
        <taxon>Sinorhizobium/Ensifer group</taxon>
        <taxon>Sinorhizobium</taxon>
    </lineage>
</organism>
<accession>A0A4R2BRG8</accession>
<dbReference type="Proteomes" id="UP000295043">
    <property type="component" value="Unassembled WGS sequence"/>
</dbReference>
<dbReference type="NCBIfam" id="NF047331">
    <property type="entry name" value="phage_HTJ"/>
    <property type="match status" value="1"/>
</dbReference>